<organism evidence="2 3">
    <name type="scientific">Gonapodya prolifera (strain JEL478)</name>
    <name type="common">Monoblepharis prolifera</name>
    <dbReference type="NCBI Taxonomy" id="1344416"/>
    <lineage>
        <taxon>Eukaryota</taxon>
        <taxon>Fungi</taxon>
        <taxon>Fungi incertae sedis</taxon>
        <taxon>Chytridiomycota</taxon>
        <taxon>Chytridiomycota incertae sedis</taxon>
        <taxon>Monoblepharidomycetes</taxon>
        <taxon>Monoblepharidales</taxon>
        <taxon>Gonapodyaceae</taxon>
        <taxon>Gonapodya</taxon>
    </lineage>
</organism>
<dbReference type="CDD" id="cd23659">
    <property type="entry name" value="USP_At3g01520-like"/>
    <property type="match status" value="1"/>
</dbReference>
<dbReference type="OrthoDB" id="843225at2759"/>
<proteinExistence type="predicted"/>
<dbReference type="AlphaFoldDB" id="A0A138ZZ42"/>
<sequence length="153" mass="16249">MPRVVIIGLDKISDEAFKGNAVVEWGLRSHIKSGDTVVFIHASKDLGSGGKVSAELSADVISDMQRKVVNLAHAKLQNLNATYSLGLENITFSCEVIKGPSAETIAERADKLNADAIIVGSRGLGTVKRALLGSVSQYLATNANTNVIIVKKF</sequence>
<keyword evidence="3" id="KW-1185">Reference proteome</keyword>
<feature type="domain" description="UspA" evidence="1">
    <location>
        <begin position="20"/>
        <end position="151"/>
    </location>
</feature>
<dbReference type="PANTHER" id="PTHR31964">
    <property type="entry name" value="ADENINE NUCLEOTIDE ALPHA HYDROLASES-LIKE SUPERFAMILY PROTEIN"/>
    <property type="match status" value="1"/>
</dbReference>
<evidence type="ECO:0000259" key="1">
    <source>
        <dbReference type="Pfam" id="PF00582"/>
    </source>
</evidence>
<gene>
    <name evidence="2" type="ORF">M427DRAFT_63837</name>
</gene>
<dbReference type="PANTHER" id="PTHR31964:SF140">
    <property type="entry name" value="UNIVERSAL STRESS PROTEIN FAMILY PROTEIN"/>
    <property type="match status" value="1"/>
</dbReference>
<evidence type="ECO:0000313" key="2">
    <source>
        <dbReference type="EMBL" id="KXS09545.1"/>
    </source>
</evidence>
<keyword evidence="2" id="KW-0378">Hydrolase</keyword>
<dbReference type="SUPFAM" id="SSF52402">
    <property type="entry name" value="Adenine nucleotide alpha hydrolases-like"/>
    <property type="match status" value="1"/>
</dbReference>
<dbReference type="InterPro" id="IPR006016">
    <property type="entry name" value="UspA"/>
</dbReference>
<dbReference type="PRINTS" id="PR01438">
    <property type="entry name" value="UNVRSLSTRESS"/>
</dbReference>
<dbReference type="Gene3D" id="3.40.50.620">
    <property type="entry name" value="HUPs"/>
    <property type="match status" value="1"/>
</dbReference>
<dbReference type="OMA" id="HASNDKH"/>
<dbReference type="GO" id="GO:0016787">
    <property type="term" value="F:hydrolase activity"/>
    <property type="evidence" value="ECO:0007669"/>
    <property type="project" value="UniProtKB-KW"/>
</dbReference>
<dbReference type="InterPro" id="IPR014729">
    <property type="entry name" value="Rossmann-like_a/b/a_fold"/>
</dbReference>
<dbReference type="Pfam" id="PF00582">
    <property type="entry name" value="Usp"/>
    <property type="match status" value="1"/>
</dbReference>
<reference evidence="2 3" key="1">
    <citation type="journal article" date="2015" name="Genome Biol. Evol.">
        <title>Phylogenomic analyses indicate that early fungi evolved digesting cell walls of algal ancestors of land plants.</title>
        <authorList>
            <person name="Chang Y."/>
            <person name="Wang S."/>
            <person name="Sekimoto S."/>
            <person name="Aerts A.L."/>
            <person name="Choi C."/>
            <person name="Clum A."/>
            <person name="LaButti K.M."/>
            <person name="Lindquist E.A."/>
            <person name="Yee Ngan C."/>
            <person name="Ohm R.A."/>
            <person name="Salamov A.A."/>
            <person name="Grigoriev I.V."/>
            <person name="Spatafora J.W."/>
            <person name="Berbee M.L."/>
        </authorList>
    </citation>
    <scope>NUCLEOTIDE SEQUENCE [LARGE SCALE GENOMIC DNA]</scope>
    <source>
        <strain evidence="2 3">JEL478</strain>
    </source>
</reference>
<dbReference type="InterPro" id="IPR006015">
    <property type="entry name" value="Universal_stress_UspA"/>
</dbReference>
<dbReference type="Proteomes" id="UP000070544">
    <property type="component" value="Unassembled WGS sequence"/>
</dbReference>
<accession>A0A138ZZ42</accession>
<name>A0A138ZZ42_GONPJ</name>
<dbReference type="EMBL" id="KQ965858">
    <property type="protein sequence ID" value="KXS09545.1"/>
    <property type="molecule type" value="Genomic_DNA"/>
</dbReference>
<protein>
    <submittedName>
        <fullName evidence="2">Adenine nucleotide alpha hydrolases-like protein</fullName>
    </submittedName>
</protein>
<evidence type="ECO:0000313" key="3">
    <source>
        <dbReference type="Proteomes" id="UP000070544"/>
    </source>
</evidence>